<name>A0A7I4Y9D7_HAECO</name>
<dbReference type="OrthoDB" id="2016285at2759"/>
<dbReference type="Pfam" id="PF01564">
    <property type="entry name" value="Spermine_synth"/>
    <property type="match status" value="1"/>
</dbReference>
<proteinExistence type="predicted"/>
<feature type="transmembrane region" description="Helical" evidence="1">
    <location>
        <begin position="9"/>
        <end position="28"/>
    </location>
</feature>
<evidence type="ECO:0000313" key="3">
    <source>
        <dbReference type="WBParaSite" id="HCON_00069640-00001"/>
    </source>
</evidence>
<sequence length="332" mass="37835">MYHIEDRLGTYFAFVCAVFFLIIIFGGGPRVESSVSEYVGKEYIENSFLELVDRTYGKSRLLDTFCFDYLTCVEIRDEVVQLNGRSRIRRVARKDNHVLSYAYLKLPKQLTRNTLDTSKWEVDVSIKPLGSQGLIVDEIFASGTLSLKQKSNAHVLILGLGGGFLSSYLHHAFPQMSITAVEPHRPTFEMAKKWFSLTPDKLFRVVVEDGIQYLKQSIRTGRLFDFIILDACFIETDHDIHCPSKTFLDETAVDYMAKLIREEGALIVNVLPNSNYPAQVIEKVKTAFTKSFKHHTVRVQHVEGTSNYILTITQFDYKGLYNELSSIADSSK</sequence>
<dbReference type="SUPFAM" id="SSF53335">
    <property type="entry name" value="S-adenosyl-L-methionine-dependent methyltransferases"/>
    <property type="match status" value="1"/>
</dbReference>
<keyword evidence="2" id="KW-1185">Reference proteome</keyword>
<dbReference type="Proteomes" id="UP000025227">
    <property type="component" value="Unplaced"/>
</dbReference>
<keyword evidence="1" id="KW-0812">Transmembrane</keyword>
<evidence type="ECO:0000313" key="2">
    <source>
        <dbReference type="Proteomes" id="UP000025227"/>
    </source>
</evidence>
<reference evidence="3" key="1">
    <citation type="submission" date="2020-12" db="UniProtKB">
        <authorList>
            <consortium name="WormBaseParasite"/>
        </authorList>
    </citation>
    <scope>IDENTIFICATION</scope>
    <source>
        <strain evidence="3">MHco3</strain>
    </source>
</reference>
<organism evidence="2 3">
    <name type="scientific">Haemonchus contortus</name>
    <name type="common">Barber pole worm</name>
    <dbReference type="NCBI Taxonomy" id="6289"/>
    <lineage>
        <taxon>Eukaryota</taxon>
        <taxon>Metazoa</taxon>
        <taxon>Ecdysozoa</taxon>
        <taxon>Nematoda</taxon>
        <taxon>Chromadorea</taxon>
        <taxon>Rhabditida</taxon>
        <taxon>Rhabditina</taxon>
        <taxon>Rhabditomorpha</taxon>
        <taxon>Strongyloidea</taxon>
        <taxon>Trichostrongylidae</taxon>
        <taxon>Haemonchus</taxon>
    </lineage>
</organism>
<keyword evidence="1" id="KW-1133">Transmembrane helix</keyword>
<protein>
    <submittedName>
        <fullName evidence="3">PABS domain-containing protein</fullName>
    </submittedName>
</protein>
<dbReference type="InterPro" id="IPR029063">
    <property type="entry name" value="SAM-dependent_MTases_sf"/>
</dbReference>
<dbReference type="Gene3D" id="3.40.50.150">
    <property type="entry name" value="Vaccinia Virus protein VP39"/>
    <property type="match status" value="1"/>
</dbReference>
<dbReference type="AlphaFoldDB" id="A0A7I4Y9D7"/>
<accession>A0A7I4Y9D7</accession>
<keyword evidence="1" id="KW-0472">Membrane</keyword>
<dbReference type="WBParaSite" id="HCON_00069640-00001">
    <property type="protein sequence ID" value="HCON_00069640-00001"/>
    <property type="gene ID" value="HCON_00069640"/>
</dbReference>
<evidence type="ECO:0000256" key="1">
    <source>
        <dbReference type="SAM" id="Phobius"/>
    </source>
</evidence>